<dbReference type="InterPro" id="IPR000961">
    <property type="entry name" value="AGC-kinase_C"/>
</dbReference>
<dbReference type="PROSITE" id="PS51285">
    <property type="entry name" value="AGC_KINASE_CTER"/>
    <property type="match status" value="1"/>
</dbReference>
<keyword evidence="5" id="KW-0418">Kinase</keyword>
<evidence type="ECO:0000256" key="9">
    <source>
        <dbReference type="SAM" id="MobiDB-lite"/>
    </source>
</evidence>
<dbReference type="Gene3D" id="1.10.510.10">
    <property type="entry name" value="Transferase(Phosphotransferase) domain 1"/>
    <property type="match status" value="1"/>
</dbReference>
<sequence>MARRLSLVSVNSYGNTPILKIGEKLKNFLLSALLHKQYFKQTKATSSGAAKLPCLAKLHNQSEWYFERSKIHFTNYLEQEMHIGFATDVKYVAHIGWYGPMNEFTSPQRNFKWDFKFDRCEEPFNRFKPWKGQTEKPMTLVQGSSSEFLSASSLLNSPDRRKYRLIKALLAPRHLYWSSPSKTPPVALYAPKSSRRHRSFKKFNGLSKGRLVREQSNLKTTQDLKSCPESPIPRPAHHPKASRGRKSRGAHPWFEGIEWDTLYQMKAAFIPEVNDELDTQNFEKFEEADDQIQTSAKSGPWRKMLSSKDINFVGYTYKNFEIVNDHQLPGIAELKKRSTKSKRPSIKSLFEDESAEAPNQPVKGSFLSLLPPKPDASEQSCESKGKGTPKLSGLRLLIGSFR</sequence>
<feature type="region of interest" description="Disordered" evidence="9">
    <location>
        <begin position="335"/>
        <end position="402"/>
    </location>
</feature>
<evidence type="ECO:0000313" key="11">
    <source>
        <dbReference type="EMBL" id="KAJ6980699.1"/>
    </source>
</evidence>
<evidence type="ECO:0000256" key="8">
    <source>
        <dbReference type="ARBA" id="ARBA00048679"/>
    </source>
</evidence>
<reference evidence="11" key="1">
    <citation type="journal article" date="2023" name="Mol. Ecol. Resour.">
        <title>Chromosome-level genome assembly of a triploid poplar Populus alba 'Berolinensis'.</title>
        <authorList>
            <person name="Chen S."/>
            <person name="Yu Y."/>
            <person name="Wang X."/>
            <person name="Wang S."/>
            <person name="Zhang T."/>
            <person name="Zhou Y."/>
            <person name="He R."/>
            <person name="Meng N."/>
            <person name="Wang Y."/>
            <person name="Liu W."/>
            <person name="Liu Z."/>
            <person name="Liu J."/>
            <person name="Guo Q."/>
            <person name="Huang H."/>
            <person name="Sederoff R.R."/>
            <person name="Wang G."/>
            <person name="Qu G."/>
            <person name="Chen S."/>
        </authorList>
    </citation>
    <scope>NUCLEOTIDE SEQUENCE</scope>
    <source>
        <strain evidence="11">SC-2020</strain>
    </source>
</reference>
<gene>
    <name evidence="11" type="ORF">NC653_024142</name>
</gene>
<keyword evidence="4" id="KW-0547">Nucleotide-binding</keyword>
<comment type="catalytic activity">
    <reaction evidence="7">
        <text>L-threonyl-[protein] + ATP = O-phospho-L-threonyl-[protein] + ADP + H(+)</text>
        <dbReference type="Rhea" id="RHEA:46608"/>
        <dbReference type="Rhea" id="RHEA-COMP:11060"/>
        <dbReference type="Rhea" id="RHEA-COMP:11605"/>
        <dbReference type="ChEBI" id="CHEBI:15378"/>
        <dbReference type="ChEBI" id="CHEBI:30013"/>
        <dbReference type="ChEBI" id="CHEBI:30616"/>
        <dbReference type="ChEBI" id="CHEBI:61977"/>
        <dbReference type="ChEBI" id="CHEBI:456216"/>
        <dbReference type="EC" id="2.7.11.1"/>
    </reaction>
</comment>
<comment type="catalytic activity">
    <reaction evidence="8">
        <text>L-seryl-[protein] + ATP = O-phospho-L-seryl-[protein] + ADP + H(+)</text>
        <dbReference type="Rhea" id="RHEA:17989"/>
        <dbReference type="Rhea" id="RHEA-COMP:9863"/>
        <dbReference type="Rhea" id="RHEA-COMP:11604"/>
        <dbReference type="ChEBI" id="CHEBI:15378"/>
        <dbReference type="ChEBI" id="CHEBI:29999"/>
        <dbReference type="ChEBI" id="CHEBI:30616"/>
        <dbReference type="ChEBI" id="CHEBI:83421"/>
        <dbReference type="ChEBI" id="CHEBI:456216"/>
        <dbReference type="EC" id="2.7.11.1"/>
    </reaction>
</comment>
<protein>
    <recommendedName>
        <fullName evidence="1">non-specific serine/threonine protein kinase</fullName>
        <ecNumber evidence="1">2.7.11.1</ecNumber>
    </recommendedName>
</protein>
<dbReference type="InterPro" id="IPR017892">
    <property type="entry name" value="Pkinase_C"/>
</dbReference>
<evidence type="ECO:0000256" key="1">
    <source>
        <dbReference type="ARBA" id="ARBA00012513"/>
    </source>
</evidence>
<feature type="domain" description="AGC-kinase C-terminal" evidence="10">
    <location>
        <begin position="255"/>
        <end position="327"/>
    </location>
</feature>
<dbReference type="Gene3D" id="3.30.200.20">
    <property type="entry name" value="Phosphorylase Kinase, domain 1"/>
    <property type="match status" value="1"/>
</dbReference>
<dbReference type="PANTHER" id="PTHR22988">
    <property type="entry name" value="MYOTONIC DYSTROPHY S/T KINASE-RELATED"/>
    <property type="match status" value="1"/>
</dbReference>
<feature type="region of interest" description="Disordered" evidence="9">
    <location>
        <begin position="214"/>
        <end position="248"/>
    </location>
</feature>
<dbReference type="Proteomes" id="UP001164929">
    <property type="component" value="Chromosome 10"/>
</dbReference>
<evidence type="ECO:0000256" key="5">
    <source>
        <dbReference type="ARBA" id="ARBA00022777"/>
    </source>
</evidence>
<dbReference type="GO" id="GO:0005524">
    <property type="term" value="F:ATP binding"/>
    <property type="evidence" value="ECO:0007669"/>
    <property type="project" value="UniProtKB-KW"/>
</dbReference>
<dbReference type="Pfam" id="PF00433">
    <property type="entry name" value="Pkinase_C"/>
    <property type="match status" value="1"/>
</dbReference>
<feature type="compositionally biased region" description="Polar residues" evidence="9">
    <location>
        <begin position="214"/>
        <end position="224"/>
    </location>
</feature>
<dbReference type="AlphaFoldDB" id="A0AAD6M8Z9"/>
<organism evidence="11 12">
    <name type="scientific">Populus alba x Populus x berolinensis</name>
    <dbReference type="NCBI Taxonomy" id="444605"/>
    <lineage>
        <taxon>Eukaryota</taxon>
        <taxon>Viridiplantae</taxon>
        <taxon>Streptophyta</taxon>
        <taxon>Embryophyta</taxon>
        <taxon>Tracheophyta</taxon>
        <taxon>Spermatophyta</taxon>
        <taxon>Magnoliopsida</taxon>
        <taxon>eudicotyledons</taxon>
        <taxon>Gunneridae</taxon>
        <taxon>Pentapetalae</taxon>
        <taxon>rosids</taxon>
        <taxon>fabids</taxon>
        <taxon>Malpighiales</taxon>
        <taxon>Salicaceae</taxon>
        <taxon>Saliceae</taxon>
        <taxon>Populus</taxon>
    </lineage>
</organism>
<evidence type="ECO:0000313" key="12">
    <source>
        <dbReference type="Proteomes" id="UP001164929"/>
    </source>
</evidence>
<keyword evidence="3" id="KW-0808">Transferase</keyword>
<comment type="caution">
    <text evidence="11">The sequence shown here is derived from an EMBL/GenBank/DDBJ whole genome shotgun (WGS) entry which is preliminary data.</text>
</comment>
<dbReference type="EC" id="2.7.11.1" evidence="1"/>
<dbReference type="InterPro" id="IPR050839">
    <property type="entry name" value="Rho-assoc_Ser/Thr_Kinase"/>
</dbReference>
<keyword evidence="2" id="KW-0723">Serine/threonine-protein kinase</keyword>
<evidence type="ECO:0000256" key="6">
    <source>
        <dbReference type="ARBA" id="ARBA00022840"/>
    </source>
</evidence>
<keyword evidence="6" id="KW-0067">ATP-binding</keyword>
<name>A0AAD6M8Z9_9ROSI</name>
<dbReference type="GO" id="GO:0004674">
    <property type="term" value="F:protein serine/threonine kinase activity"/>
    <property type="evidence" value="ECO:0007669"/>
    <property type="project" value="UniProtKB-KW"/>
</dbReference>
<dbReference type="SMART" id="SM00133">
    <property type="entry name" value="S_TK_X"/>
    <property type="match status" value="1"/>
</dbReference>
<feature type="compositionally biased region" description="Basic residues" evidence="9">
    <location>
        <begin position="235"/>
        <end position="248"/>
    </location>
</feature>
<dbReference type="EMBL" id="JAQIZT010000010">
    <property type="protein sequence ID" value="KAJ6980699.1"/>
    <property type="molecule type" value="Genomic_DNA"/>
</dbReference>
<evidence type="ECO:0000256" key="2">
    <source>
        <dbReference type="ARBA" id="ARBA00022527"/>
    </source>
</evidence>
<keyword evidence="12" id="KW-1185">Reference proteome</keyword>
<evidence type="ECO:0000256" key="7">
    <source>
        <dbReference type="ARBA" id="ARBA00047899"/>
    </source>
</evidence>
<accession>A0AAD6M8Z9</accession>
<evidence type="ECO:0000256" key="3">
    <source>
        <dbReference type="ARBA" id="ARBA00022679"/>
    </source>
</evidence>
<evidence type="ECO:0000256" key="4">
    <source>
        <dbReference type="ARBA" id="ARBA00022741"/>
    </source>
</evidence>
<evidence type="ECO:0000259" key="10">
    <source>
        <dbReference type="PROSITE" id="PS51285"/>
    </source>
</evidence>
<proteinExistence type="predicted"/>